<dbReference type="InterPro" id="IPR051783">
    <property type="entry name" value="NAD(P)-dependent_oxidoreduct"/>
</dbReference>
<gene>
    <name evidence="2" type="ORF">GCM10009802_00600</name>
</gene>
<dbReference type="EMBL" id="BAAAPF010000001">
    <property type="protein sequence ID" value="GAA2106400.1"/>
    <property type="molecule type" value="Genomic_DNA"/>
</dbReference>
<name>A0ABP5ITR2_9ACTN</name>
<reference evidence="3" key="1">
    <citation type="journal article" date="2019" name="Int. J. Syst. Evol. Microbiol.">
        <title>The Global Catalogue of Microorganisms (GCM) 10K type strain sequencing project: providing services to taxonomists for standard genome sequencing and annotation.</title>
        <authorList>
            <consortium name="The Broad Institute Genomics Platform"/>
            <consortium name="The Broad Institute Genome Sequencing Center for Infectious Disease"/>
            <person name="Wu L."/>
            <person name="Ma J."/>
        </authorList>
    </citation>
    <scope>NUCLEOTIDE SEQUENCE [LARGE SCALE GENOMIC DNA]</scope>
    <source>
        <strain evidence="3">JCM 15481</strain>
    </source>
</reference>
<keyword evidence="3" id="KW-1185">Reference proteome</keyword>
<proteinExistence type="predicted"/>
<dbReference type="Gene3D" id="3.40.50.720">
    <property type="entry name" value="NAD(P)-binding Rossmann-like Domain"/>
    <property type="match status" value="1"/>
</dbReference>
<sequence>MKILVTGATGALGSRLVPLLTAAGHTVTGTTTTEAKTEQLRAAGAEPVVLDVLDAAAVREAVADATPEVIVHEATALSHQTDLGARELRRLDNVFATTNRLRSEGTDNLLAAAAGAGTRRFVAQSFAGWPYAREGGGVKTEEDPLDSHPPAGTEQCLAAIKHLEDAVTSAPGIEGIVLRYGGFYGPGTTIYPGGEQAEMVRRRLLPVVGNGEGVLSLIHIDDAAEATAAAVERGTPGIYNITDDDPATQREWLPRLAAAMGARPPRRVPVWLARFAAGRWLAMVMTEGRGAANDKAKRELGWQPGHPSWREGFREVFAGQPAQAAR</sequence>
<dbReference type="PANTHER" id="PTHR48079">
    <property type="entry name" value="PROTEIN YEEZ"/>
    <property type="match status" value="1"/>
</dbReference>
<dbReference type="PANTHER" id="PTHR48079:SF6">
    <property type="entry name" value="NAD(P)-BINDING DOMAIN-CONTAINING PROTEIN-RELATED"/>
    <property type="match status" value="1"/>
</dbReference>
<dbReference type="Pfam" id="PF01370">
    <property type="entry name" value="Epimerase"/>
    <property type="match status" value="1"/>
</dbReference>
<dbReference type="InterPro" id="IPR036291">
    <property type="entry name" value="NAD(P)-bd_dom_sf"/>
</dbReference>
<comment type="caution">
    <text evidence="2">The sequence shown here is derived from an EMBL/GenBank/DDBJ whole genome shotgun (WGS) entry which is preliminary data.</text>
</comment>
<accession>A0ABP5ITR2</accession>
<evidence type="ECO:0000313" key="2">
    <source>
        <dbReference type="EMBL" id="GAA2106400.1"/>
    </source>
</evidence>
<dbReference type="RefSeq" id="WP_344286585.1">
    <property type="nucleotide sequence ID" value="NZ_BAAAPF010000001.1"/>
</dbReference>
<evidence type="ECO:0000313" key="3">
    <source>
        <dbReference type="Proteomes" id="UP001500443"/>
    </source>
</evidence>
<dbReference type="SUPFAM" id="SSF51735">
    <property type="entry name" value="NAD(P)-binding Rossmann-fold domains"/>
    <property type="match status" value="1"/>
</dbReference>
<evidence type="ECO:0000259" key="1">
    <source>
        <dbReference type="Pfam" id="PF01370"/>
    </source>
</evidence>
<protein>
    <submittedName>
        <fullName evidence="2">NAD(P)-dependent oxidoreductase</fullName>
    </submittedName>
</protein>
<dbReference type="Proteomes" id="UP001500443">
    <property type="component" value="Unassembled WGS sequence"/>
</dbReference>
<dbReference type="InterPro" id="IPR001509">
    <property type="entry name" value="Epimerase_deHydtase"/>
</dbReference>
<organism evidence="2 3">
    <name type="scientific">Streptomyces synnematoformans</name>
    <dbReference type="NCBI Taxonomy" id="415721"/>
    <lineage>
        <taxon>Bacteria</taxon>
        <taxon>Bacillati</taxon>
        <taxon>Actinomycetota</taxon>
        <taxon>Actinomycetes</taxon>
        <taxon>Kitasatosporales</taxon>
        <taxon>Streptomycetaceae</taxon>
        <taxon>Streptomyces</taxon>
    </lineage>
</organism>
<feature type="domain" description="NAD-dependent epimerase/dehydratase" evidence="1">
    <location>
        <begin position="3"/>
        <end position="241"/>
    </location>
</feature>